<dbReference type="Gene3D" id="3.30.450.150">
    <property type="entry name" value="Haem-degrading domain"/>
    <property type="match status" value="1"/>
</dbReference>
<dbReference type="STRING" id="1802451.A3C82_00655"/>
<dbReference type="InterPro" id="IPR052517">
    <property type="entry name" value="GlcG_carb_metab_protein"/>
</dbReference>
<name>A0A1G2R2U5_9BACT</name>
<organism evidence="1 2">
    <name type="scientific">Candidatus Wildermuthbacteria bacterium RIFCSPHIGHO2_02_FULL_47_12</name>
    <dbReference type="NCBI Taxonomy" id="1802451"/>
    <lineage>
        <taxon>Bacteria</taxon>
        <taxon>Candidatus Wildermuthiibacteriota</taxon>
    </lineage>
</organism>
<dbReference type="EMBL" id="MHTW01000027">
    <property type="protein sequence ID" value="OHA66719.1"/>
    <property type="molecule type" value="Genomic_DNA"/>
</dbReference>
<dbReference type="Proteomes" id="UP000176901">
    <property type="component" value="Unassembled WGS sequence"/>
</dbReference>
<gene>
    <name evidence="1" type="ORF">A3C82_00655</name>
</gene>
<proteinExistence type="predicted"/>
<sequence>MKLTLEVAKKIAKAAHAKAKEMSIPAVIAIVDEGANLLLLERTEGSMIAGIALSQDKAYTAAATGFDTHQIAPLAQPGQLGFGLAGSDRGRLIVFAGGLVLRSENAVVGGIGVSGGLAPQDQEIAQAGADALASL</sequence>
<dbReference type="Pfam" id="PF03928">
    <property type="entry name" value="HbpS-like"/>
    <property type="match status" value="1"/>
</dbReference>
<accession>A0A1G2R2U5</accession>
<dbReference type="InterPro" id="IPR038084">
    <property type="entry name" value="PduO/GlcC-like_sf"/>
</dbReference>
<comment type="caution">
    <text evidence="1">The sequence shown here is derived from an EMBL/GenBank/DDBJ whole genome shotgun (WGS) entry which is preliminary data.</text>
</comment>
<evidence type="ECO:0000313" key="2">
    <source>
        <dbReference type="Proteomes" id="UP000176901"/>
    </source>
</evidence>
<protein>
    <submittedName>
        <fullName evidence="1">Uncharacterized protein</fullName>
    </submittedName>
</protein>
<dbReference type="SUPFAM" id="SSF143744">
    <property type="entry name" value="GlcG-like"/>
    <property type="match status" value="1"/>
</dbReference>
<evidence type="ECO:0000313" key="1">
    <source>
        <dbReference type="EMBL" id="OHA66719.1"/>
    </source>
</evidence>
<dbReference type="AlphaFoldDB" id="A0A1G2R2U5"/>
<reference evidence="1 2" key="1">
    <citation type="journal article" date="2016" name="Nat. Commun.">
        <title>Thousands of microbial genomes shed light on interconnected biogeochemical processes in an aquifer system.</title>
        <authorList>
            <person name="Anantharaman K."/>
            <person name="Brown C.T."/>
            <person name="Hug L.A."/>
            <person name="Sharon I."/>
            <person name="Castelle C.J."/>
            <person name="Probst A.J."/>
            <person name="Thomas B.C."/>
            <person name="Singh A."/>
            <person name="Wilkins M.J."/>
            <person name="Karaoz U."/>
            <person name="Brodie E.L."/>
            <person name="Williams K.H."/>
            <person name="Hubbard S.S."/>
            <person name="Banfield J.F."/>
        </authorList>
    </citation>
    <scope>NUCLEOTIDE SEQUENCE [LARGE SCALE GENOMIC DNA]</scope>
</reference>
<dbReference type="PANTHER" id="PTHR34309:SF10">
    <property type="entry name" value="SLR1406 PROTEIN"/>
    <property type="match status" value="1"/>
</dbReference>
<dbReference type="InterPro" id="IPR005624">
    <property type="entry name" value="PduO/GlcC-like"/>
</dbReference>
<dbReference type="PANTHER" id="PTHR34309">
    <property type="entry name" value="SLR1406 PROTEIN"/>
    <property type="match status" value="1"/>
</dbReference>